<sequence length="405" mass="42897">MSPGLRGRRWLQWGVRIVHVSDCYAPRVGGIESQVEDLATHQGAAGHAVHVLTATALAADAVEVLEGGRSRYRTTTTQAHGVRVHRIASPVTFGLPVHPNGRALVRRALEILQPDVVHVHAGVVSPFAFDGARAARELGLPLAITWHCMLDGVEPAVRLGARAGGWDEARLAPSAVSTVAAERVAHALRRDDVTVLPNGLDLMPWRAAAATPVAASEPGLLRVVATQRLAPRKRAVPLVQLVGAAAERLGRDERGRPRIRLSIAGSGPAEAAVRAEIAAAGLEDVVTLLGRVPRDVLPTLYRDQDVFVAPARLEAFGIAPLEARAAGLAVVANAGTGIGEFVTDGIDGLLRTGDAGLTEALVELATDPHLLVRIREHNARVAPAVGWTEVLARADELYARARRLI</sequence>
<dbReference type="InterPro" id="IPR028098">
    <property type="entry name" value="Glyco_trans_4-like_N"/>
</dbReference>
<dbReference type="Gene3D" id="3.40.50.2000">
    <property type="entry name" value="Glycogen Phosphorylase B"/>
    <property type="match status" value="2"/>
</dbReference>
<dbReference type="PANTHER" id="PTHR45947:SF3">
    <property type="entry name" value="SULFOQUINOVOSYL TRANSFERASE SQD2"/>
    <property type="match status" value="1"/>
</dbReference>
<keyword evidence="7" id="KW-1185">Reference proteome</keyword>
<dbReference type="EMBL" id="CACRYJ010000035">
    <property type="protein sequence ID" value="VZO37603.1"/>
    <property type="molecule type" value="Genomic_DNA"/>
</dbReference>
<dbReference type="Pfam" id="PF13439">
    <property type="entry name" value="Glyco_transf_4"/>
    <property type="match status" value="1"/>
</dbReference>
<dbReference type="SUPFAM" id="SSF53756">
    <property type="entry name" value="UDP-Glycosyltransferase/glycogen phosphorylase"/>
    <property type="match status" value="1"/>
</dbReference>
<dbReference type="Proteomes" id="UP000419743">
    <property type="component" value="Unassembled WGS sequence"/>
</dbReference>
<evidence type="ECO:0000259" key="5">
    <source>
        <dbReference type="Pfam" id="PF13439"/>
    </source>
</evidence>
<keyword evidence="2 6" id="KW-0328">Glycosyltransferase</keyword>
<proteinExistence type="predicted"/>
<evidence type="ECO:0000256" key="2">
    <source>
        <dbReference type="ARBA" id="ARBA00022676"/>
    </source>
</evidence>
<gene>
    <name evidence="6" type="primary">mgs</name>
    <name evidence="6" type="ORF">HALOF300_02599</name>
</gene>
<keyword evidence="3 6" id="KW-0808">Transferase</keyword>
<organism evidence="6 7">
    <name type="scientific">Occultella aeris</name>
    <dbReference type="NCBI Taxonomy" id="2761496"/>
    <lineage>
        <taxon>Bacteria</taxon>
        <taxon>Bacillati</taxon>
        <taxon>Actinomycetota</taxon>
        <taxon>Actinomycetes</taxon>
        <taxon>Micrococcales</taxon>
        <taxon>Ruaniaceae</taxon>
        <taxon>Occultella</taxon>
    </lineage>
</organism>
<evidence type="ECO:0000256" key="1">
    <source>
        <dbReference type="ARBA" id="ARBA00021292"/>
    </source>
</evidence>
<feature type="domain" description="Glycosyltransferase subfamily 4-like N-terminal" evidence="5">
    <location>
        <begin position="28"/>
        <end position="202"/>
    </location>
</feature>
<evidence type="ECO:0000313" key="7">
    <source>
        <dbReference type="Proteomes" id="UP000419743"/>
    </source>
</evidence>
<feature type="domain" description="Glycosyl transferase family 1" evidence="4">
    <location>
        <begin position="226"/>
        <end position="376"/>
    </location>
</feature>
<evidence type="ECO:0000256" key="3">
    <source>
        <dbReference type="ARBA" id="ARBA00022679"/>
    </source>
</evidence>
<dbReference type="Pfam" id="PF00534">
    <property type="entry name" value="Glycos_transf_1"/>
    <property type="match status" value="1"/>
</dbReference>
<dbReference type="InterPro" id="IPR050194">
    <property type="entry name" value="Glycosyltransferase_grp1"/>
</dbReference>
<evidence type="ECO:0000259" key="4">
    <source>
        <dbReference type="Pfam" id="PF00534"/>
    </source>
</evidence>
<dbReference type="PANTHER" id="PTHR45947">
    <property type="entry name" value="SULFOQUINOVOSYL TRANSFERASE SQD2"/>
    <property type="match status" value="1"/>
</dbReference>
<dbReference type="AlphaFoldDB" id="A0A7M4DKD6"/>
<dbReference type="InterPro" id="IPR001296">
    <property type="entry name" value="Glyco_trans_1"/>
</dbReference>
<dbReference type="GO" id="GO:1901137">
    <property type="term" value="P:carbohydrate derivative biosynthetic process"/>
    <property type="evidence" value="ECO:0007669"/>
    <property type="project" value="UniProtKB-ARBA"/>
</dbReference>
<dbReference type="GO" id="GO:0016758">
    <property type="term" value="F:hexosyltransferase activity"/>
    <property type="evidence" value="ECO:0007669"/>
    <property type="project" value="TreeGrafter"/>
</dbReference>
<dbReference type="CDD" id="cd03801">
    <property type="entry name" value="GT4_PimA-like"/>
    <property type="match status" value="1"/>
</dbReference>
<evidence type="ECO:0000313" key="6">
    <source>
        <dbReference type="EMBL" id="VZO37603.1"/>
    </source>
</evidence>
<reference evidence="6 7" key="1">
    <citation type="submission" date="2019-11" db="EMBL/GenBank/DDBJ databases">
        <authorList>
            <person name="Criscuolo A."/>
        </authorList>
    </citation>
    <scope>NUCLEOTIDE SEQUENCE [LARGE SCALE GENOMIC DNA]</scope>
    <source>
        <strain evidence="6">CIP111667</strain>
    </source>
</reference>
<protein>
    <recommendedName>
        <fullName evidence="1">D-inositol 3-phosphate glycosyltransferase</fullName>
    </recommendedName>
</protein>
<comment type="caution">
    <text evidence="6">The sequence shown here is derived from an EMBL/GenBank/DDBJ whole genome shotgun (WGS) entry which is preliminary data.</text>
</comment>
<accession>A0A7M4DKD6</accession>
<name>A0A7M4DKD6_9MICO</name>